<proteinExistence type="predicted"/>
<dbReference type="AlphaFoldDB" id="A0A5K3FZP8"/>
<reference evidence="1" key="1">
    <citation type="submission" date="2019-11" db="UniProtKB">
        <authorList>
            <consortium name="WormBaseParasite"/>
        </authorList>
    </citation>
    <scope>IDENTIFICATION</scope>
</reference>
<evidence type="ECO:0000313" key="1">
    <source>
        <dbReference type="WBParaSite" id="MCU_013482-RA"/>
    </source>
</evidence>
<sequence>MPALFLDDIETIEANLPVCFIGPTHFFWSTRWLVHFANLLVNVIGGAVEGQVAR</sequence>
<name>A0A5K3FZP8_MESCO</name>
<accession>A0A5K3FZP8</accession>
<dbReference type="WBParaSite" id="MCU_013482-RA">
    <property type="protein sequence ID" value="MCU_013482-RA"/>
    <property type="gene ID" value="MCU_013482"/>
</dbReference>
<organism evidence="1">
    <name type="scientific">Mesocestoides corti</name>
    <name type="common">Flatworm</name>
    <dbReference type="NCBI Taxonomy" id="53468"/>
    <lineage>
        <taxon>Eukaryota</taxon>
        <taxon>Metazoa</taxon>
        <taxon>Spiralia</taxon>
        <taxon>Lophotrochozoa</taxon>
        <taxon>Platyhelminthes</taxon>
        <taxon>Cestoda</taxon>
        <taxon>Eucestoda</taxon>
        <taxon>Cyclophyllidea</taxon>
        <taxon>Mesocestoididae</taxon>
        <taxon>Mesocestoides</taxon>
    </lineage>
</organism>
<protein>
    <submittedName>
        <fullName evidence="1">LysR family transcriptional regulator</fullName>
    </submittedName>
</protein>